<gene>
    <name evidence="7" type="ORF">ABUH87_07325</name>
</gene>
<evidence type="ECO:0000256" key="4">
    <source>
        <dbReference type="ARBA" id="ARBA00022729"/>
    </source>
</evidence>
<sequence>MADLQTAAAIRKFCWLIALCLFSAMLTGCGSPDTSRFPLVVIGEPDDPFESGVRLPLAAQLTRASTTGGLVSFDEQGRVVPALADRWIVTDDGRSYIFRLRDGEWLDGEPLTAKSAKKGLDAAIRAVRNTPLGLDLAGVDEIRVMAGRVIEVRLLRPMPYFLQLLAQPELGLLHEKRGDGPMVLEREGDTALFTPIEPGRLGLPEIPEWEERVRQVAMMALPAEQAVQRFNEGQADLVLGGRIQDFPLTNSVGILRGTIQLDPVMGLFGLQIANDEGFLADPQNREALAMAIDRPSLIEPFGVNGWTPSTRLLPTDLDGELENDPERWADLSLAERRAAAAQRVRNWANADLDPDADDEGKARSSRDGSSVNGGATPQQSKAPELSIWLPSGPGSDILFNRLSGDFRTIGVASQRVEDPKDADLRLVDEVARYPRAHWFLNRLSCVARQGLCEPEVDALVAEAIKLEDSAERTLRLNEAEARLTQANVFIPLGSPIRWSLVRGSVQGFSPNPWAWHPLMPLAWLHR</sequence>
<dbReference type="Gene3D" id="3.10.105.10">
    <property type="entry name" value="Dipeptide-binding Protein, Domain 3"/>
    <property type="match status" value="2"/>
</dbReference>
<proteinExistence type="inferred from homology"/>
<dbReference type="SUPFAM" id="SSF53850">
    <property type="entry name" value="Periplasmic binding protein-like II"/>
    <property type="match status" value="1"/>
</dbReference>
<evidence type="ECO:0000256" key="5">
    <source>
        <dbReference type="SAM" id="MobiDB-lite"/>
    </source>
</evidence>
<evidence type="ECO:0000256" key="2">
    <source>
        <dbReference type="ARBA" id="ARBA00005695"/>
    </source>
</evidence>
<name>A0ABV3RA83_9SPHN</name>
<evidence type="ECO:0000259" key="6">
    <source>
        <dbReference type="Pfam" id="PF00496"/>
    </source>
</evidence>
<dbReference type="InterPro" id="IPR039424">
    <property type="entry name" value="SBP_5"/>
</dbReference>
<dbReference type="Proteomes" id="UP001556118">
    <property type="component" value="Unassembled WGS sequence"/>
</dbReference>
<organism evidence="7 8">
    <name type="scientific">Novosphingobium rhizovicinum</name>
    <dbReference type="NCBI Taxonomy" id="3228928"/>
    <lineage>
        <taxon>Bacteria</taxon>
        <taxon>Pseudomonadati</taxon>
        <taxon>Pseudomonadota</taxon>
        <taxon>Alphaproteobacteria</taxon>
        <taxon>Sphingomonadales</taxon>
        <taxon>Sphingomonadaceae</taxon>
        <taxon>Novosphingobium</taxon>
    </lineage>
</organism>
<keyword evidence="4" id="KW-0732">Signal</keyword>
<evidence type="ECO:0000256" key="1">
    <source>
        <dbReference type="ARBA" id="ARBA00004418"/>
    </source>
</evidence>
<dbReference type="PANTHER" id="PTHR30290:SF10">
    <property type="entry name" value="PERIPLASMIC OLIGOPEPTIDE-BINDING PROTEIN-RELATED"/>
    <property type="match status" value="1"/>
</dbReference>
<feature type="compositionally biased region" description="Polar residues" evidence="5">
    <location>
        <begin position="367"/>
        <end position="381"/>
    </location>
</feature>
<comment type="subcellular location">
    <subcellularLocation>
        <location evidence="1">Periplasm</location>
    </subcellularLocation>
</comment>
<dbReference type="EMBL" id="JBFNXR010000021">
    <property type="protein sequence ID" value="MEW9854991.1"/>
    <property type="molecule type" value="Genomic_DNA"/>
</dbReference>
<evidence type="ECO:0000256" key="3">
    <source>
        <dbReference type="ARBA" id="ARBA00022448"/>
    </source>
</evidence>
<dbReference type="PANTHER" id="PTHR30290">
    <property type="entry name" value="PERIPLASMIC BINDING COMPONENT OF ABC TRANSPORTER"/>
    <property type="match status" value="1"/>
</dbReference>
<keyword evidence="3" id="KW-0813">Transport</keyword>
<dbReference type="Gene3D" id="3.40.190.10">
    <property type="entry name" value="Periplasmic binding protein-like II"/>
    <property type="match status" value="2"/>
</dbReference>
<dbReference type="RefSeq" id="WP_367771908.1">
    <property type="nucleotide sequence ID" value="NZ_JBFNXR010000021.1"/>
</dbReference>
<dbReference type="Pfam" id="PF00496">
    <property type="entry name" value="SBP_bac_5"/>
    <property type="match status" value="1"/>
</dbReference>
<feature type="domain" description="Solute-binding protein family 5" evidence="6">
    <location>
        <begin position="79"/>
        <end position="173"/>
    </location>
</feature>
<protein>
    <submittedName>
        <fullName evidence="7">ABC transporter substrate-binding protein</fullName>
    </submittedName>
</protein>
<accession>A0ABV3RA83</accession>
<reference evidence="7 8" key="1">
    <citation type="submission" date="2024-06" db="EMBL/GenBank/DDBJ databases">
        <title>Novosphingobium rhizovicinus M1R2S20.</title>
        <authorList>
            <person name="Sun J.-Q."/>
        </authorList>
    </citation>
    <scope>NUCLEOTIDE SEQUENCE [LARGE SCALE GENOMIC DNA]</scope>
    <source>
        <strain evidence="7 8">M1R2S20</strain>
    </source>
</reference>
<dbReference type="InterPro" id="IPR000914">
    <property type="entry name" value="SBP_5_dom"/>
</dbReference>
<evidence type="ECO:0000313" key="8">
    <source>
        <dbReference type="Proteomes" id="UP001556118"/>
    </source>
</evidence>
<comment type="caution">
    <text evidence="7">The sequence shown here is derived from an EMBL/GenBank/DDBJ whole genome shotgun (WGS) entry which is preliminary data.</text>
</comment>
<feature type="region of interest" description="Disordered" evidence="5">
    <location>
        <begin position="348"/>
        <end position="387"/>
    </location>
</feature>
<comment type="similarity">
    <text evidence="2">Belongs to the bacterial solute-binding protein 5 family.</text>
</comment>
<dbReference type="Gene3D" id="3.90.76.10">
    <property type="entry name" value="Dipeptide-binding Protein, Domain 1"/>
    <property type="match status" value="1"/>
</dbReference>
<keyword evidence="8" id="KW-1185">Reference proteome</keyword>
<evidence type="ECO:0000313" key="7">
    <source>
        <dbReference type="EMBL" id="MEW9854991.1"/>
    </source>
</evidence>